<proteinExistence type="predicted"/>
<dbReference type="AlphaFoldDB" id="A0A179UD41"/>
<keyword evidence="3" id="KW-1185">Reference proteome</keyword>
<protein>
    <submittedName>
        <fullName evidence="2">Uncharacterized protein</fullName>
    </submittedName>
</protein>
<feature type="compositionally biased region" description="Polar residues" evidence="1">
    <location>
        <begin position="58"/>
        <end position="68"/>
    </location>
</feature>
<dbReference type="VEuPathDB" id="FungiDB:BDBG_01631"/>
<reference evidence="3" key="1">
    <citation type="journal article" date="2015" name="PLoS Genet.">
        <title>The dynamic genome and transcriptome of the human fungal pathogen Blastomyces and close relative Emmonsia.</title>
        <authorList>
            <person name="Munoz J.F."/>
            <person name="Gauthier G.M."/>
            <person name="Desjardins C.A."/>
            <person name="Gallo J.E."/>
            <person name="Holder J."/>
            <person name="Sullivan T.D."/>
            <person name="Marty A.J."/>
            <person name="Carmen J.C."/>
            <person name="Chen Z."/>
            <person name="Ding L."/>
            <person name="Gujja S."/>
            <person name="Magrini V."/>
            <person name="Misas E."/>
            <person name="Mitreva M."/>
            <person name="Priest M."/>
            <person name="Saif S."/>
            <person name="Whiston E.A."/>
            <person name="Young S."/>
            <person name="Zeng Q."/>
            <person name="Goldman W.E."/>
            <person name="Mardis E.R."/>
            <person name="Taylor J.W."/>
            <person name="McEwen J.G."/>
            <person name="Clay O.K."/>
            <person name="Klein B.S."/>
            <person name="Cuomo C.A."/>
        </authorList>
    </citation>
    <scope>NUCLEOTIDE SEQUENCE [LARGE SCALE GENOMIC DNA]</scope>
    <source>
        <strain evidence="3">SLH14081</strain>
    </source>
</reference>
<gene>
    <name evidence="2" type="ORF">BDBG_01631</name>
</gene>
<dbReference type="EMBL" id="GG657449">
    <property type="protein sequence ID" value="OAT05199.1"/>
    <property type="molecule type" value="Genomic_DNA"/>
</dbReference>
<name>A0A179UD41_BLAGS</name>
<organism evidence="2 3">
    <name type="scientific">Blastomyces gilchristii (strain SLH14081)</name>
    <name type="common">Blastomyces dermatitidis</name>
    <dbReference type="NCBI Taxonomy" id="559298"/>
    <lineage>
        <taxon>Eukaryota</taxon>
        <taxon>Fungi</taxon>
        <taxon>Dikarya</taxon>
        <taxon>Ascomycota</taxon>
        <taxon>Pezizomycotina</taxon>
        <taxon>Eurotiomycetes</taxon>
        <taxon>Eurotiomycetidae</taxon>
        <taxon>Onygenales</taxon>
        <taxon>Ajellomycetaceae</taxon>
        <taxon>Blastomyces</taxon>
    </lineage>
</organism>
<evidence type="ECO:0000313" key="3">
    <source>
        <dbReference type="Proteomes" id="UP000002038"/>
    </source>
</evidence>
<accession>A0A179UD41</accession>
<evidence type="ECO:0000313" key="2">
    <source>
        <dbReference type="EMBL" id="OAT05199.1"/>
    </source>
</evidence>
<evidence type="ECO:0000256" key="1">
    <source>
        <dbReference type="SAM" id="MobiDB-lite"/>
    </source>
</evidence>
<dbReference type="RefSeq" id="XP_031576594.1">
    <property type="nucleotide sequence ID" value="XM_031720419.1"/>
</dbReference>
<dbReference type="KEGG" id="bgh:BDBG_01631"/>
<dbReference type="Proteomes" id="UP000002038">
    <property type="component" value="Unassembled WGS sequence"/>
</dbReference>
<dbReference type="GeneID" id="42528010"/>
<feature type="region of interest" description="Disordered" evidence="1">
    <location>
        <begin position="20"/>
        <end position="68"/>
    </location>
</feature>
<sequence>MRLVRRGRDFTCAPARGETFKLNGGKILPHQTHRSQPGSWLPEMGHQTDSSLRLHGEQTINSTQWAEP</sequence>